<dbReference type="AlphaFoldDB" id="A0A2N7X8G7"/>
<dbReference type="SUPFAM" id="SSF55874">
    <property type="entry name" value="ATPase domain of HSP90 chaperone/DNA topoisomerase II/histidine kinase"/>
    <property type="match status" value="1"/>
</dbReference>
<dbReference type="SUPFAM" id="SSF47384">
    <property type="entry name" value="Homodimeric domain of signal transducing histidine kinase"/>
    <property type="match status" value="1"/>
</dbReference>
<evidence type="ECO:0000256" key="1">
    <source>
        <dbReference type="ARBA" id="ARBA00000085"/>
    </source>
</evidence>
<evidence type="ECO:0000256" key="6">
    <source>
        <dbReference type="ARBA" id="ARBA00022692"/>
    </source>
</evidence>
<comment type="caution">
    <text evidence="12">The sequence shown here is derived from an EMBL/GenBank/DDBJ whole genome shotgun (WGS) entry which is preliminary data.</text>
</comment>
<dbReference type="SMART" id="SM00387">
    <property type="entry name" value="HATPase_c"/>
    <property type="match status" value="1"/>
</dbReference>
<feature type="domain" description="Histidine kinase" evidence="11">
    <location>
        <begin position="293"/>
        <end position="509"/>
    </location>
</feature>
<evidence type="ECO:0000256" key="10">
    <source>
        <dbReference type="SAM" id="Phobius"/>
    </source>
</evidence>
<dbReference type="EC" id="2.7.13.3" evidence="3"/>
<dbReference type="InterPro" id="IPR003594">
    <property type="entry name" value="HATPase_dom"/>
</dbReference>
<dbReference type="InterPro" id="IPR036097">
    <property type="entry name" value="HisK_dim/P_sf"/>
</dbReference>
<comment type="catalytic activity">
    <reaction evidence="1">
        <text>ATP + protein L-histidine = ADP + protein N-phospho-L-histidine.</text>
        <dbReference type="EC" id="2.7.13.3"/>
    </reaction>
</comment>
<keyword evidence="5" id="KW-0808">Transferase</keyword>
<dbReference type="SMART" id="SM00388">
    <property type="entry name" value="HisKA"/>
    <property type="match status" value="1"/>
</dbReference>
<dbReference type="PRINTS" id="PR00344">
    <property type="entry name" value="BCTRLSENSOR"/>
</dbReference>
<keyword evidence="8 10" id="KW-1133">Transmembrane helix</keyword>
<dbReference type="OrthoDB" id="2521613at2"/>
<evidence type="ECO:0000256" key="8">
    <source>
        <dbReference type="ARBA" id="ARBA00022989"/>
    </source>
</evidence>
<dbReference type="InterPro" id="IPR050428">
    <property type="entry name" value="TCS_sensor_his_kinase"/>
</dbReference>
<sequence>MKRPSFSTQLMISWGLVAAICAMLAAVIAFIASSVGSEQVAGAKERAAAACEAVASRYSLSDASSRATSNRDLMRAVLDVVLLRFDGVEGGFWTNTPSAAGSMQDSAARSGFLAYAFPTYQGSGVKRDIPEAETPLILRTLQAAAAQHASAQSIIESGQDAVVAAACPVRGEGTLLAWMLTRARPPLGPHGEALSASLAIVLAVILVIAVVLALALRRWKRNLVELEAALSPRSEHPGTTRFEPLGEPDLDKIVAALNRYVERTAALQQQAADLAKRLAEAERFGVLGRLAAEIAHEIRNPAGAMRLKAENALAADSARQRDALRVILEQIGRIETQLASLLALTQPIVVRPVEVDIARWLQAIVEAYRERAEKRRVTLALELRIDADASAGEASPVLRLDPEQLRRALDNLLINALRHVGEEGTVMVSARRVCRGGESLLAIEVADDGPGVPADQRQRIFEPFVTGRPDGTGLGLAVVREVASAHGGLVRLDDAEAGARFVMEIPWQPSS</sequence>
<keyword evidence="9 10" id="KW-0472">Membrane</keyword>
<evidence type="ECO:0000256" key="9">
    <source>
        <dbReference type="ARBA" id="ARBA00023136"/>
    </source>
</evidence>
<dbReference type="InterPro" id="IPR003661">
    <property type="entry name" value="HisK_dim/P_dom"/>
</dbReference>
<name>A0A2N7X8G7_9BURK</name>
<dbReference type="CDD" id="cd00082">
    <property type="entry name" value="HisKA"/>
    <property type="match status" value="1"/>
</dbReference>
<dbReference type="EMBL" id="PNYC01000003">
    <property type="protein sequence ID" value="PMS37755.1"/>
    <property type="molecule type" value="Genomic_DNA"/>
</dbReference>
<dbReference type="Proteomes" id="UP000235777">
    <property type="component" value="Unassembled WGS sequence"/>
</dbReference>
<dbReference type="Gene3D" id="3.30.565.10">
    <property type="entry name" value="Histidine kinase-like ATPase, C-terminal domain"/>
    <property type="match status" value="1"/>
</dbReference>
<gene>
    <name evidence="12" type="ORF">C0Z20_07345</name>
</gene>
<dbReference type="Pfam" id="PF00512">
    <property type="entry name" value="HisKA"/>
    <property type="match status" value="1"/>
</dbReference>
<dbReference type="RefSeq" id="WP_018441172.1">
    <property type="nucleotide sequence ID" value="NZ_KB890176.1"/>
</dbReference>
<protein>
    <recommendedName>
        <fullName evidence="3">histidine kinase</fullName>
        <ecNumber evidence="3">2.7.13.3</ecNumber>
    </recommendedName>
</protein>
<feature type="transmembrane region" description="Helical" evidence="10">
    <location>
        <begin position="194"/>
        <end position="216"/>
    </location>
</feature>
<evidence type="ECO:0000256" key="4">
    <source>
        <dbReference type="ARBA" id="ARBA00022553"/>
    </source>
</evidence>
<keyword evidence="7 12" id="KW-0418">Kinase</keyword>
<dbReference type="GO" id="GO:0000155">
    <property type="term" value="F:phosphorelay sensor kinase activity"/>
    <property type="evidence" value="ECO:0007669"/>
    <property type="project" value="InterPro"/>
</dbReference>
<dbReference type="STRING" id="863227.GCA_000373005_02612"/>
<reference evidence="12 13" key="1">
    <citation type="submission" date="2018-01" db="EMBL/GenBank/DDBJ databases">
        <title>Whole genome analyses suggest that Burkholderia sensu lato contains two further novel genera in the rhizoxinica-symbiotica group Mycetohabitans gen. nov., and Trinickia gen. nov.: implications for the evolution of diazotrophy and nodulation in the Burkholderiaceae.</title>
        <authorList>
            <person name="Estrada-de los Santos P."/>
            <person name="Palmer M."/>
            <person name="Chavez-Ramirez B."/>
            <person name="Beukes C."/>
            <person name="Steenkamp E.T."/>
            <person name="Hirsch A.M."/>
            <person name="Manyaka P."/>
            <person name="Maluk M."/>
            <person name="Lafos M."/>
            <person name="Crook M."/>
            <person name="Gross E."/>
            <person name="Simon M.F."/>
            <person name="Bueno dos Reis Junior F."/>
            <person name="Poole P.S."/>
            <person name="Venter S.N."/>
            <person name="James E.K."/>
        </authorList>
    </citation>
    <scope>NUCLEOTIDE SEQUENCE [LARGE SCALE GENOMIC DNA]</scope>
    <source>
        <strain evidence="12 13">JPY 581</strain>
    </source>
</reference>
<dbReference type="InterPro" id="IPR036890">
    <property type="entry name" value="HATPase_C_sf"/>
</dbReference>
<organism evidence="12 13">
    <name type="scientific">Trinickia symbiotica</name>
    <dbReference type="NCBI Taxonomy" id="863227"/>
    <lineage>
        <taxon>Bacteria</taxon>
        <taxon>Pseudomonadati</taxon>
        <taxon>Pseudomonadota</taxon>
        <taxon>Betaproteobacteria</taxon>
        <taxon>Burkholderiales</taxon>
        <taxon>Burkholderiaceae</taxon>
        <taxon>Trinickia</taxon>
    </lineage>
</organism>
<evidence type="ECO:0000313" key="12">
    <source>
        <dbReference type="EMBL" id="PMS37755.1"/>
    </source>
</evidence>
<dbReference type="PANTHER" id="PTHR45436:SF5">
    <property type="entry name" value="SENSOR HISTIDINE KINASE TRCS"/>
    <property type="match status" value="1"/>
</dbReference>
<keyword evidence="13" id="KW-1185">Reference proteome</keyword>
<proteinExistence type="predicted"/>
<evidence type="ECO:0000256" key="3">
    <source>
        <dbReference type="ARBA" id="ARBA00012438"/>
    </source>
</evidence>
<evidence type="ECO:0000256" key="2">
    <source>
        <dbReference type="ARBA" id="ARBA00004370"/>
    </source>
</evidence>
<evidence type="ECO:0000313" key="13">
    <source>
        <dbReference type="Proteomes" id="UP000235777"/>
    </source>
</evidence>
<accession>A0A2N7X8G7</accession>
<evidence type="ECO:0000256" key="7">
    <source>
        <dbReference type="ARBA" id="ARBA00022777"/>
    </source>
</evidence>
<dbReference type="PANTHER" id="PTHR45436">
    <property type="entry name" value="SENSOR HISTIDINE KINASE YKOH"/>
    <property type="match status" value="1"/>
</dbReference>
<keyword evidence="4" id="KW-0597">Phosphoprotein</keyword>
<dbReference type="PROSITE" id="PS50109">
    <property type="entry name" value="HIS_KIN"/>
    <property type="match status" value="1"/>
</dbReference>
<keyword evidence="6 10" id="KW-0812">Transmembrane</keyword>
<dbReference type="InterPro" id="IPR004358">
    <property type="entry name" value="Sig_transdc_His_kin-like_C"/>
</dbReference>
<dbReference type="CDD" id="cd00075">
    <property type="entry name" value="HATPase"/>
    <property type="match status" value="1"/>
</dbReference>
<dbReference type="InterPro" id="IPR005467">
    <property type="entry name" value="His_kinase_dom"/>
</dbReference>
<feature type="transmembrane region" description="Helical" evidence="10">
    <location>
        <begin position="12"/>
        <end position="32"/>
    </location>
</feature>
<comment type="subcellular location">
    <subcellularLocation>
        <location evidence="2">Membrane</location>
    </subcellularLocation>
</comment>
<dbReference type="Gene3D" id="1.10.287.130">
    <property type="match status" value="1"/>
</dbReference>
<dbReference type="Pfam" id="PF02518">
    <property type="entry name" value="HATPase_c"/>
    <property type="match status" value="1"/>
</dbReference>
<evidence type="ECO:0000256" key="5">
    <source>
        <dbReference type="ARBA" id="ARBA00022679"/>
    </source>
</evidence>
<evidence type="ECO:0000259" key="11">
    <source>
        <dbReference type="PROSITE" id="PS50109"/>
    </source>
</evidence>
<dbReference type="GO" id="GO:0016020">
    <property type="term" value="C:membrane"/>
    <property type="evidence" value="ECO:0007669"/>
    <property type="project" value="UniProtKB-SubCell"/>
</dbReference>